<dbReference type="AlphaFoldDB" id="A0AAW0ELM9"/>
<dbReference type="GO" id="GO:0015031">
    <property type="term" value="P:protein transport"/>
    <property type="evidence" value="ECO:0007669"/>
    <property type="project" value="TreeGrafter"/>
</dbReference>
<name>A0AAW0ELM9_9TRYP</name>
<dbReference type="InterPro" id="IPR014756">
    <property type="entry name" value="Ig_E-set"/>
</dbReference>
<dbReference type="Proteomes" id="UP001430356">
    <property type="component" value="Unassembled WGS sequence"/>
</dbReference>
<dbReference type="InterPro" id="IPR014752">
    <property type="entry name" value="Arrestin-like_C"/>
</dbReference>
<evidence type="ECO:0000313" key="2">
    <source>
        <dbReference type="EMBL" id="KAK7194942.1"/>
    </source>
</evidence>
<feature type="domain" description="Arrestin-like N-terminal" evidence="1">
    <location>
        <begin position="21"/>
        <end position="150"/>
    </location>
</feature>
<gene>
    <name evidence="2" type="ORF">NESM_000416700</name>
</gene>
<dbReference type="InterPro" id="IPR011021">
    <property type="entry name" value="Arrestin-like_N"/>
</dbReference>
<dbReference type="Gene3D" id="2.60.40.640">
    <property type="match status" value="1"/>
</dbReference>
<protein>
    <submittedName>
        <fullName evidence="2">Arrestin (Or S-antigen), N-terminal domain containing protein</fullName>
    </submittedName>
</protein>
<dbReference type="SUPFAM" id="SSF81296">
    <property type="entry name" value="E set domains"/>
    <property type="match status" value="1"/>
</dbReference>
<reference evidence="2 3" key="1">
    <citation type="journal article" date="2021" name="MBio">
        <title>A New Model Trypanosomatid, Novymonas esmeraldas: Genomic Perception of Its 'Candidatus Pandoraea novymonadis' Endosymbiont.</title>
        <authorList>
            <person name="Zakharova A."/>
            <person name="Saura A."/>
            <person name="Butenko A."/>
            <person name="Podesvova L."/>
            <person name="Warmusova S."/>
            <person name="Kostygov A.Y."/>
            <person name="Nenarokova A."/>
            <person name="Lukes J."/>
            <person name="Opperdoes F.R."/>
            <person name="Yurchenko V."/>
        </authorList>
    </citation>
    <scope>NUCLEOTIDE SEQUENCE [LARGE SCALE GENOMIC DNA]</scope>
    <source>
        <strain evidence="2 3">E262AT.01</strain>
    </source>
</reference>
<proteinExistence type="predicted"/>
<accession>A0AAW0ELM9</accession>
<evidence type="ECO:0000259" key="1">
    <source>
        <dbReference type="Pfam" id="PF00339"/>
    </source>
</evidence>
<dbReference type="GO" id="GO:0005737">
    <property type="term" value="C:cytoplasm"/>
    <property type="evidence" value="ECO:0007669"/>
    <property type="project" value="TreeGrafter"/>
</dbReference>
<keyword evidence="3" id="KW-1185">Reference proteome</keyword>
<dbReference type="PANTHER" id="PTHR11188:SF17">
    <property type="entry name" value="FI21816P1"/>
    <property type="match status" value="1"/>
</dbReference>
<dbReference type="PANTHER" id="PTHR11188">
    <property type="entry name" value="ARRESTIN DOMAIN CONTAINING PROTEIN"/>
    <property type="match status" value="1"/>
</dbReference>
<sequence>MVFLEKDKAGLSLQCETDTLIPGTVFSGVLIVDVREKLRFTALRVRLRGREESYERHHTNNGSYLEYRHLTHLEQLITLFGSSKDAASRSEAQLEPGTYSYPFSFNVPGEVPPSFAEERYECGCSMHYSLKAILDIPRGFDGSASLFLTVPPLAPVGQLQAERQAVKVLPVSDAAIAKCGCECSGFCCTDAESYIRTETMVAPGMLVMAPQVGMPEGTVAPPLSSNDNAFSGDSMGWMRPFPLASDPSSGTIRVRITNHTKDKVVGRCLLTLSQRYVFVQEGTEETHELKRCEWTFPNGPLGANQSAIVEVPLRVTPDMVSSQGSLIPTLSTKYFHSYTLLKITFPEHKADGTVRVDNAILLAGGIDLTNRCPPLPHVYETTFTGSN</sequence>
<evidence type="ECO:0000313" key="3">
    <source>
        <dbReference type="Proteomes" id="UP001430356"/>
    </source>
</evidence>
<organism evidence="2 3">
    <name type="scientific">Novymonas esmeraldas</name>
    <dbReference type="NCBI Taxonomy" id="1808958"/>
    <lineage>
        <taxon>Eukaryota</taxon>
        <taxon>Discoba</taxon>
        <taxon>Euglenozoa</taxon>
        <taxon>Kinetoplastea</taxon>
        <taxon>Metakinetoplastina</taxon>
        <taxon>Trypanosomatida</taxon>
        <taxon>Trypanosomatidae</taxon>
        <taxon>Novymonas</taxon>
    </lineage>
</organism>
<dbReference type="EMBL" id="JAECZO010000045">
    <property type="protein sequence ID" value="KAK7194942.1"/>
    <property type="molecule type" value="Genomic_DNA"/>
</dbReference>
<dbReference type="InterPro" id="IPR050357">
    <property type="entry name" value="Arrestin_domain-protein"/>
</dbReference>
<comment type="caution">
    <text evidence="2">The sequence shown here is derived from an EMBL/GenBank/DDBJ whole genome shotgun (WGS) entry which is preliminary data.</text>
</comment>
<dbReference type="Pfam" id="PF00339">
    <property type="entry name" value="Arrestin_N"/>
    <property type="match status" value="1"/>
</dbReference>